<proteinExistence type="inferred from homology"/>
<comment type="similarity">
    <text evidence="1">Belongs to the UPF0488 family.</text>
</comment>
<name>A0ABQ7TR03_PHRPL</name>
<feature type="compositionally biased region" description="Basic and acidic residues" evidence="2">
    <location>
        <begin position="217"/>
        <end position="232"/>
    </location>
</feature>
<dbReference type="PANTHER" id="PTHR13602">
    <property type="entry name" value="UPF0488 PROTEIN C8ORF33"/>
    <property type="match status" value="1"/>
</dbReference>
<gene>
    <name evidence="3" type="ORF">JD844_019738</name>
</gene>
<evidence type="ECO:0000256" key="2">
    <source>
        <dbReference type="SAM" id="MobiDB-lite"/>
    </source>
</evidence>
<organism evidence="3 4">
    <name type="scientific">Phrynosoma platyrhinos</name>
    <name type="common">Desert horned lizard</name>
    <dbReference type="NCBI Taxonomy" id="52577"/>
    <lineage>
        <taxon>Eukaryota</taxon>
        <taxon>Metazoa</taxon>
        <taxon>Chordata</taxon>
        <taxon>Craniata</taxon>
        <taxon>Vertebrata</taxon>
        <taxon>Euteleostomi</taxon>
        <taxon>Lepidosauria</taxon>
        <taxon>Squamata</taxon>
        <taxon>Bifurcata</taxon>
        <taxon>Unidentata</taxon>
        <taxon>Episquamata</taxon>
        <taxon>Toxicofera</taxon>
        <taxon>Iguania</taxon>
        <taxon>Phrynosomatidae</taxon>
        <taxon>Phrynosomatinae</taxon>
        <taxon>Phrynosoma</taxon>
    </lineage>
</organism>
<feature type="region of interest" description="Disordered" evidence="2">
    <location>
        <begin position="212"/>
        <end position="232"/>
    </location>
</feature>
<dbReference type="InterPro" id="IPR029274">
    <property type="entry name" value="DUF4615"/>
</dbReference>
<evidence type="ECO:0000313" key="3">
    <source>
        <dbReference type="EMBL" id="KAH0631856.1"/>
    </source>
</evidence>
<dbReference type="Pfam" id="PF15393">
    <property type="entry name" value="DUF4615"/>
    <property type="match status" value="2"/>
</dbReference>
<dbReference type="EMBL" id="JAIPUX010000026">
    <property type="protein sequence ID" value="KAH0631856.1"/>
    <property type="molecule type" value="Genomic_DNA"/>
</dbReference>
<protein>
    <submittedName>
        <fullName evidence="3">Uncharacterized protein</fullName>
    </submittedName>
</protein>
<feature type="region of interest" description="Disordered" evidence="2">
    <location>
        <begin position="265"/>
        <end position="296"/>
    </location>
</feature>
<dbReference type="PANTHER" id="PTHR13602:SF2">
    <property type="entry name" value="UPF0488 PROTEIN C8ORF33"/>
    <property type="match status" value="1"/>
</dbReference>
<evidence type="ECO:0000313" key="4">
    <source>
        <dbReference type="Proteomes" id="UP000826234"/>
    </source>
</evidence>
<dbReference type="Proteomes" id="UP000826234">
    <property type="component" value="Unassembled WGS sequence"/>
</dbReference>
<keyword evidence="4" id="KW-1185">Reference proteome</keyword>
<accession>A0ABQ7TR03</accession>
<feature type="compositionally biased region" description="Basic residues" evidence="2">
    <location>
        <begin position="268"/>
        <end position="278"/>
    </location>
</feature>
<reference evidence="3 4" key="1">
    <citation type="journal article" date="2022" name="Gigascience">
        <title>A chromosome-level genome assembly and annotation of the desert horned lizard, Phrynosoma platyrhinos, provides insight into chromosomal rearrangements among reptiles.</title>
        <authorList>
            <person name="Koochekian N."/>
            <person name="Ascanio A."/>
            <person name="Farleigh K."/>
            <person name="Card D.C."/>
            <person name="Schield D.R."/>
            <person name="Castoe T.A."/>
            <person name="Jezkova T."/>
        </authorList>
    </citation>
    <scope>NUCLEOTIDE SEQUENCE [LARGE SCALE GENOMIC DNA]</scope>
    <source>
        <strain evidence="3">NK-2021</strain>
    </source>
</reference>
<sequence>MQAPKPTFQDELEWCISQLETGLLRLNPTPNQAAKETQHILGVLRSHKAPLVKKRQVMHQVFGDYRLMMEEERKRAAKTAMKTEKLQIQPGDILGTVVYKKKSSHTSTASTSWFTPSDNSFQFGFALSEKNSEEINGTMTETCSGDDIKEQPAGHSSSGMLGFSTGRLSSEFAFNFAIPDQSVASDPISEAKTKASTEIDAPTAEPVVMVEKSTISKPDKPDRSDVMDEETRRDGKCLMEVVPKLKAAQEALAETKQAELTVTDDGLKKRKRKKKKKPLPLEVANSGSINDVGKSHGEVMPEHPEICQSDDQMKREVEWCIEQLELGLKTQKSTSKQMGEALRAIKILRSEKAVLAKKRQLMRTMFGDYRAKMAEERRKQLKLMQAGELHCSEGRETSRFKLLELIN</sequence>
<evidence type="ECO:0000256" key="1">
    <source>
        <dbReference type="ARBA" id="ARBA00005707"/>
    </source>
</evidence>
<comment type="caution">
    <text evidence="3">The sequence shown here is derived from an EMBL/GenBank/DDBJ whole genome shotgun (WGS) entry which is preliminary data.</text>
</comment>